<protein>
    <submittedName>
        <fullName evidence="4">ROK family transcriptional regulator</fullName>
    </submittedName>
</protein>
<comment type="similarity">
    <text evidence="1">Belongs to the ROK (NagC/XylR) family.</text>
</comment>
<dbReference type="Proteomes" id="UP000572528">
    <property type="component" value="Unassembled WGS sequence"/>
</dbReference>
<dbReference type="InterPro" id="IPR000835">
    <property type="entry name" value="HTH_MarR-typ"/>
</dbReference>
<dbReference type="PROSITE" id="PS01125">
    <property type="entry name" value="ROK"/>
    <property type="match status" value="1"/>
</dbReference>
<dbReference type="InterPro" id="IPR036390">
    <property type="entry name" value="WH_DNA-bd_sf"/>
</dbReference>
<evidence type="ECO:0000313" key="5">
    <source>
        <dbReference type="Proteomes" id="UP000572528"/>
    </source>
</evidence>
<dbReference type="InterPro" id="IPR000600">
    <property type="entry name" value="ROK"/>
</dbReference>
<dbReference type="GO" id="GO:0003700">
    <property type="term" value="F:DNA-binding transcription factor activity"/>
    <property type="evidence" value="ECO:0007669"/>
    <property type="project" value="InterPro"/>
</dbReference>
<dbReference type="CDD" id="cd00090">
    <property type="entry name" value="HTH_ARSR"/>
    <property type="match status" value="1"/>
</dbReference>
<feature type="domain" description="HTH marR-type" evidence="3">
    <location>
        <begin position="88"/>
        <end position="133"/>
    </location>
</feature>
<evidence type="ECO:0000259" key="3">
    <source>
        <dbReference type="Pfam" id="PF12802"/>
    </source>
</evidence>
<dbReference type="InterPro" id="IPR036388">
    <property type="entry name" value="WH-like_DNA-bd_sf"/>
</dbReference>
<proteinExistence type="inferred from homology"/>
<dbReference type="SUPFAM" id="SSF46785">
    <property type="entry name" value="Winged helix' DNA-binding domain"/>
    <property type="match status" value="1"/>
</dbReference>
<reference evidence="4 5" key="1">
    <citation type="submission" date="2020-07" db="EMBL/GenBank/DDBJ databases">
        <title>MOT database genomes.</title>
        <authorList>
            <person name="Joseph S."/>
            <person name="Aduse-Opoku J."/>
            <person name="Hashim A."/>
            <person name="Wade W."/>
            <person name="Curtis M."/>
        </authorList>
    </citation>
    <scope>NUCLEOTIDE SEQUENCE [LARGE SCALE GENOMIC DNA]</scope>
    <source>
        <strain evidence="4 5">WMus004</strain>
    </source>
</reference>
<comment type="caution">
    <text evidence="4">The sequence shown here is derived from an EMBL/GenBank/DDBJ whole genome shotgun (WGS) entry which is preliminary data.</text>
</comment>
<dbReference type="PANTHER" id="PTHR18964">
    <property type="entry name" value="ROK (REPRESSOR, ORF, KINASE) FAMILY"/>
    <property type="match status" value="1"/>
</dbReference>
<dbReference type="InterPro" id="IPR043129">
    <property type="entry name" value="ATPase_NBD"/>
</dbReference>
<evidence type="ECO:0000313" key="4">
    <source>
        <dbReference type="EMBL" id="NYS68073.1"/>
    </source>
</evidence>
<dbReference type="Gene3D" id="1.10.10.10">
    <property type="entry name" value="Winged helix-like DNA-binding domain superfamily/Winged helix DNA-binding domain"/>
    <property type="match status" value="1"/>
</dbReference>
<dbReference type="AlphaFoldDB" id="A0A853EF94"/>
<dbReference type="PANTHER" id="PTHR18964:SF149">
    <property type="entry name" value="BIFUNCTIONAL UDP-N-ACETYLGLUCOSAMINE 2-EPIMERASE_N-ACETYLMANNOSAMINE KINASE"/>
    <property type="match status" value="1"/>
</dbReference>
<dbReference type="Pfam" id="PF00480">
    <property type="entry name" value="ROK"/>
    <property type="match status" value="1"/>
</dbReference>
<accession>A0A853EF94</accession>
<evidence type="ECO:0000256" key="2">
    <source>
        <dbReference type="SAM" id="MobiDB-lite"/>
    </source>
</evidence>
<dbReference type="InterPro" id="IPR049874">
    <property type="entry name" value="ROK_cs"/>
</dbReference>
<dbReference type="Gene3D" id="3.30.420.40">
    <property type="match status" value="2"/>
</dbReference>
<dbReference type="InterPro" id="IPR011991">
    <property type="entry name" value="ArsR-like_HTH"/>
</dbReference>
<dbReference type="Pfam" id="PF12802">
    <property type="entry name" value="MarR_2"/>
    <property type="match status" value="1"/>
</dbReference>
<dbReference type="SUPFAM" id="SSF53067">
    <property type="entry name" value="Actin-like ATPase domain"/>
    <property type="match status" value="1"/>
</dbReference>
<feature type="compositionally biased region" description="Low complexity" evidence="2">
    <location>
        <begin position="61"/>
        <end position="72"/>
    </location>
</feature>
<feature type="region of interest" description="Disordered" evidence="2">
    <location>
        <begin position="16"/>
        <end position="77"/>
    </location>
</feature>
<evidence type="ECO:0000256" key="1">
    <source>
        <dbReference type="ARBA" id="ARBA00006479"/>
    </source>
</evidence>
<sequence>MGLCCARPVLFGGWQGAATRPRRAPHGQQPPAGRRRGGAGSPVRKEGGAVPADSSEDWQEAALKAAPAPAGARGSWGEPGRARGLGALALLALVAHGPMSRTDLGERLGLSPPTTTRTVRPLLEAGLVEEHPTQGCNGPGRPTRLLALAPACATFLGVKLTADRLYAVLTDPQGAVLAQDSLPLGATDATSVVALIASAVTRLASQRPAPPEAIGISLGGSVVDRSTVARAAFLGWREVPLAARVEAATGIPCTVANDVRAFAHAEAWFGAGRDKDPFALLTLGEGIGCGIVVGGQVVSGARGAAGSVGHLPVAAEGPRCELGHAGCARALASTPGIAAALASVLGREVGLEQALGPELGQDPQVRGVLERAARAAGVLVGTLIAFIEPELTVVSGEAVGVIEAHRAAFDEEISRLRHWQAHPAPVRLRPFEFDEWARGAAALAVESWAESVGGR</sequence>
<organism evidence="4 5">
    <name type="scientific">Actinomyces bowdenii</name>
    <dbReference type="NCBI Taxonomy" id="131109"/>
    <lineage>
        <taxon>Bacteria</taxon>
        <taxon>Bacillati</taxon>
        <taxon>Actinomycetota</taxon>
        <taxon>Actinomycetes</taxon>
        <taxon>Actinomycetales</taxon>
        <taxon>Actinomycetaceae</taxon>
        <taxon>Actinomyces</taxon>
    </lineage>
</organism>
<name>A0A853EF94_9ACTO</name>
<dbReference type="EMBL" id="JACBXV010000004">
    <property type="protein sequence ID" value="NYS68073.1"/>
    <property type="molecule type" value="Genomic_DNA"/>
</dbReference>
<gene>
    <name evidence="4" type="ORF">HZZ05_00715</name>
</gene>